<evidence type="ECO:0000313" key="1">
    <source>
        <dbReference type="EMBL" id="CAL1535054.1"/>
    </source>
</evidence>
<organism evidence="1 2">
    <name type="scientific">Lymnaea stagnalis</name>
    <name type="common">Great pond snail</name>
    <name type="synonym">Helix stagnalis</name>
    <dbReference type="NCBI Taxonomy" id="6523"/>
    <lineage>
        <taxon>Eukaryota</taxon>
        <taxon>Metazoa</taxon>
        <taxon>Spiralia</taxon>
        <taxon>Lophotrochozoa</taxon>
        <taxon>Mollusca</taxon>
        <taxon>Gastropoda</taxon>
        <taxon>Heterobranchia</taxon>
        <taxon>Euthyneura</taxon>
        <taxon>Panpulmonata</taxon>
        <taxon>Hygrophila</taxon>
        <taxon>Lymnaeoidea</taxon>
        <taxon>Lymnaeidae</taxon>
        <taxon>Lymnaea</taxon>
    </lineage>
</organism>
<reference evidence="1 2" key="1">
    <citation type="submission" date="2024-04" db="EMBL/GenBank/DDBJ databases">
        <authorList>
            <consortium name="Genoscope - CEA"/>
            <person name="William W."/>
        </authorList>
    </citation>
    <scope>NUCLEOTIDE SEQUENCE [LARGE SCALE GENOMIC DNA]</scope>
</reference>
<dbReference type="EMBL" id="CAXITT010000190">
    <property type="protein sequence ID" value="CAL1535054.1"/>
    <property type="molecule type" value="Genomic_DNA"/>
</dbReference>
<dbReference type="Proteomes" id="UP001497497">
    <property type="component" value="Unassembled WGS sequence"/>
</dbReference>
<accession>A0AAV2HLY0</accession>
<sequence length="276" mass="30802">MATNYAMFIFSALIYCHSTQKITIKDFSYKHSNKSCTNVLINDIDVVEFTCLVDYSEAPDVNYVIFQTKKTNETRFIFLTDCNIQEGCKDSQTAHGRQIGKDTIEITVRVIAKSSLSGAKLRGLLYTPDNKATTSSEVIFPNIKDLNDAEGKLIINGNTITQSTQCQEVITRPELNVLFVCESQVLPCLIEISTDGSIKRCQGRGNCTWNKDYPSQSEVYVLIKYAVCNLNGISKSVSCRLNFEYNSTANENDGSNNPIRSGLYIIAVMMVIILCL</sequence>
<proteinExistence type="predicted"/>
<keyword evidence="2" id="KW-1185">Reference proteome</keyword>
<evidence type="ECO:0000313" key="2">
    <source>
        <dbReference type="Proteomes" id="UP001497497"/>
    </source>
</evidence>
<protein>
    <submittedName>
        <fullName evidence="1">Uncharacterized protein</fullName>
    </submittedName>
</protein>
<dbReference type="AlphaFoldDB" id="A0AAV2HLY0"/>
<name>A0AAV2HLY0_LYMST</name>
<comment type="caution">
    <text evidence="1">The sequence shown here is derived from an EMBL/GenBank/DDBJ whole genome shotgun (WGS) entry which is preliminary data.</text>
</comment>
<gene>
    <name evidence="1" type="ORF">GSLYS_00009014001</name>
</gene>